<dbReference type="GO" id="GO:0005737">
    <property type="term" value="C:cytoplasm"/>
    <property type="evidence" value="ECO:0007669"/>
    <property type="project" value="TreeGrafter"/>
</dbReference>
<reference evidence="9" key="1">
    <citation type="submission" date="2022-05" db="EMBL/GenBank/DDBJ databases">
        <title>The Musa troglodytarum L. genome provides insights into the mechanism of non-climacteric behaviour and enrichment of carotenoids.</title>
        <authorList>
            <person name="Wang J."/>
        </authorList>
    </citation>
    <scope>NUCLEOTIDE SEQUENCE</scope>
    <source>
        <tissue evidence="9">Leaf</tissue>
    </source>
</reference>
<feature type="compositionally biased region" description="Polar residues" evidence="6">
    <location>
        <begin position="466"/>
        <end position="485"/>
    </location>
</feature>
<feature type="domain" description="Thioredoxin" evidence="8">
    <location>
        <begin position="44"/>
        <end position="173"/>
    </location>
</feature>
<feature type="transmembrane region" description="Helical" evidence="7">
    <location>
        <begin position="250"/>
        <end position="272"/>
    </location>
</feature>
<dbReference type="CDD" id="cd02947">
    <property type="entry name" value="TRX_family"/>
    <property type="match status" value="1"/>
</dbReference>
<evidence type="ECO:0000259" key="8">
    <source>
        <dbReference type="PROSITE" id="PS51352"/>
    </source>
</evidence>
<proteinExistence type="predicted"/>
<dbReference type="OrthoDB" id="19690at2759"/>
<dbReference type="AlphaFoldDB" id="A0A9E7JQG7"/>
<dbReference type="Pfam" id="PF14364">
    <property type="entry name" value="DUF4408"/>
    <property type="match status" value="1"/>
</dbReference>
<evidence type="ECO:0000256" key="6">
    <source>
        <dbReference type="SAM" id="MobiDB-lite"/>
    </source>
</evidence>
<feature type="transmembrane region" description="Helical" evidence="7">
    <location>
        <begin position="292"/>
        <end position="311"/>
    </location>
</feature>
<evidence type="ECO:0000256" key="1">
    <source>
        <dbReference type="ARBA" id="ARBA00022448"/>
    </source>
</evidence>
<dbReference type="InterPro" id="IPR025520">
    <property type="entry name" value="DUF4408"/>
</dbReference>
<dbReference type="Proteomes" id="UP001055439">
    <property type="component" value="Chromosome 2"/>
</dbReference>
<dbReference type="PRINTS" id="PR00421">
    <property type="entry name" value="THIOREDOXIN"/>
</dbReference>
<dbReference type="FunFam" id="3.40.30.10:FF:000001">
    <property type="entry name" value="Thioredoxin"/>
    <property type="match status" value="1"/>
</dbReference>
<dbReference type="InterPro" id="IPR036249">
    <property type="entry name" value="Thioredoxin-like_sf"/>
</dbReference>
<accession>A0A9E7JQG7</accession>
<dbReference type="Gene3D" id="3.40.30.10">
    <property type="entry name" value="Glutaredoxin"/>
    <property type="match status" value="1"/>
</dbReference>
<evidence type="ECO:0000256" key="5">
    <source>
        <dbReference type="ARBA" id="ARBA00023284"/>
    </source>
</evidence>
<gene>
    <name evidence="9" type="ORF">MUK42_26882</name>
</gene>
<feature type="region of interest" description="Disordered" evidence="6">
    <location>
        <begin position="379"/>
        <end position="416"/>
    </location>
</feature>
<evidence type="ECO:0000256" key="2">
    <source>
        <dbReference type="ARBA" id="ARBA00022946"/>
    </source>
</evidence>
<keyword evidence="7" id="KW-0472">Membrane</keyword>
<keyword evidence="5" id="KW-0676">Redox-active center</keyword>
<feature type="region of interest" description="Disordered" evidence="6">
    <location>
        <begin position="454"/>
        <end position="487"/>
    </location>
</feature>
<dbReference type="SUPFAM" id="SSF52833">
    <property type="entry name" value="Thioredoxin-like"/>
    <property type="match status" value="1"/>
</dbReference>
<dbReference type="PANTHER" id="PTHR45663">
    <property type="entry name" value="GEO12009P1"/>
    <property type="match status" value="1"/>
</dbReference>
<evidence type="ECO:0000313" key="9">
    <source>
        <dbReference type="EMBL" id="URD90182.1"/>
    </source>
</evidence>
<protein>
    <submittedName>
        <fullName evidence="9">Thioredoxin X</fullName>
    </submittedName>
</protein>
<feature type="compositionally biased region" description="Polar residues" evidence="6">
    <location>
        <begin position="384"/>
        <end position="407"/>
    </location>
</feature>
<dbReference type="PROSITE" id="PS51352">
    <property type="entry name" value="THIOREDOXIN_2"/>
    <property type="match status" value="1"/>
</dbReference>
<keyword evidence="7" id="KW-0812">Transmembrane</keyword>
<dbReference type="PANTHER" id="PTHR45663:SF22">
    <property type="entry name" value="THIOREDOXIN X, CHLOROPLASTIC"/>
    <property type="match status" value="1"/>
</dbReference>
<keyword evidence="3" id="KW-0249">Electron transport</keyword>
<sequence>MATTSFSPSAAIRAPSTSSFGRHLDVSRRIRLPLTRPLAPAARWGAQRHVAPFRLTARRLSVRCGALVQIDQSEFPAEVLGSDIPVLVEFVADWCGPCRLISSVVEWASQEYKGRLKVVKIDHDANPKLITEYKVYGLPTLILFKNGQEVPESRREGAITKVKLKEYLDNFLEPTSVASNESRKMFPSSWKCKLASFVLNMSFDNVELSSELALSCFKNRVPFVMYGNYLKEMANPRWNSQTNGYDTSIWAAKIAFCFLGILSFGAAARAAIPAAAGALASAVPGFWEFLRSWLAPPYLFIAVHFIILVIWKLSDQKQERHQHREQWAAAERMVEPENSAKVKSFEPLHISPVPIIRKPSPEMWRDEISPSPTTLAVRALDPGESSTSDASCLTTESGEISTASSASVVKKGAEPESMSRFAVKKDEDEAAAAATAAGTANDSMEATWKAIMEKSPRAAGVPPPTASSGRGSRQPEATLSSTGQDELNRRFDDFIKKNYEQIRFLSSRRL</sequence>
<keyword evidence="7" id="KW-1133">Transmembrane helix</keyword>
<evidence type="ECO:0000256" key="7">
    <source>
        <dbReference type="SAM" id="Phobius"/>
    </source>
</evidence>
<keyword evidence="1" id="KW-0813">Transport</keyword>
<organism evidence="9 10">
    <name type="scientific">Musa troglodytarum</name>
    <name type="common">fe'i banana</name>
    <dbReference type="NCBI Taxonomy" id="320322"/>
    <lineage>
        <taxon>Eukaryota</taxon>
        <taxon>Viridiplantae</taxon>
        <taxon>Streptophyta</taxon>
        <taxon>Embryophyta</taxon>
        <taxon>Tracheophyta</taxon>
        <taxon>Spermatophyta</taxon>
        <taxon>Magnoliopsida</taxon>
        <taxon>Liliopsida</taxon>
        <taxon>Zingiberales</taxon>
        <taxon>Musaceae</taxon>
        <taxon>Musa</taxon>
    </lineage>
</organism>
<evidence type="ECO:0000256" key="3">
    <source>
        <dbReference type="ARBA" id="ARBA00022982"/>
    </source>
</evidence>
<name>A0A9E7JQG7_9LILI</name>
<dbReference type="InterPro" id="IPR013766">
    <property type="entry name" value="Thioredoxin_domain"/>
</dbReference>
<dbReference type="Pfam" id="PF00085">
    <property type="entry name" value="Thioredoxin"/>
    <property type="match status" value="1"/>
</dbReference>
<evidence type="ECO:0000256" key="4">
    <source>
        <dbReference type="ARBA" id="ARBA00023157"/>
    </source>
</evidence>
<dbReference type="EMBL" id="CP097504">
    <property type="protein sequence ID" value="URD90182.1"/>
    <property type="molecule type" value="Genomic_DNA"/>
</dbReference>
<keyword evidence="10" id="KW-1185">Reference proteome</keyword>
<keyword evidence="4" id="KW-1015">Disulfide bond</keyword>
<evidence type="ECO:0000313" key="10">
    <source>
        <dbReference type="Proteomes" id="UP001055439"/>
    </source>
</evidence>
<keyword evidence="2" id="KW-0809">Transit peptide</keyword>
<dbReference type="GO" id="GO:0015035">
    <property type="term" value="F:protein-disulfide reductase activity"/>
    <property type="evidence" value="ECO:0007669"/>
    <property type="project" value="TreeGrafter"/>
</dbReference>